<dbReference type="SUPFAM" id="SSF56112">
    <property type="entry name" value="Protein kinase-like (PK-like)"/>
    <property type="match status" value="1"/>
</dbReference>
<dbReference type="Proteomes" id="UP000800200">
    <property type="component" value="Unassembled WGS sequence"/>
</dbReference>
<evidence type="ECO:0000313" key="1">
    <source>
        <dbReference type="EMBL" id="KAF2177308.1"/>
    </source>
</evidence>
<evidence type="ECO:0000313" key="2">
    <source>
        <dbReference type="Proteomes" id="UP000800200"/>
    </source>
</evidence>
<sequence length="224" mass="24991">MYTRVLFLQDGITFCAKSPDKFGGREAYPLRVVLPLLTSNCAIAPNPDQCYIKKPNLTSFDGREDLASLVLQELATCEIIRKQPHRNIATYHGCQASDGRIIGLCFERYRENLTDIINPGHLNKSEFILSRDRAAEFGTCTASAESTTTSINPANIMISEDDTPVIIDFDSSSAPGTELDKSKRTYGWFDPHVRVSQKSNDFDALAELRVWLTGSSPAEFQFGW</sequence>
<organism evidence="1 2">
    <name type="scientific">Zopfia rhizophila CBS 207.26</name>
    <dbReference type="NCBI Taxonomy" id="1314779"/>
    <lineage>
        <taxon>Eukaryota</taxon>
        <taxon>Fungi</taxon>
        <taxon>Dikarya</taxon>
        <taxon>Ascomycota</taxon>
        <taxon>Pezizomycotina</taxon>
        <taxon>Dothideomycetes</taxon>
        <taxon>Dothideomycetes incertae sedis</taxon>
        <taxon>Zopfiaceae</taxon>
        <taxon>Zopfia</taxon>
    </lineage>
</organism>
<dbReference type="AlphaFoldDB" id="A0A6A6DFT2"/>
<gene>
    <name evidence="1" type="ORF">K469DRAFT_742594</name>
</gene>
<dbReference type="OrthoDB" id="4062651at2759"/>
<protein>
    <recommendedName>
        <fullName evidence="3">Protein kinase domain-containing protein</fullName>
    </recommendedName>
</protein>
<keyword evidence="2" id="KW-1185">Reference proteome</keyword>
<dbReference type="Gene3D" id="1.10.510.10">
    <property type="entry name" value="Transferase(Phosphotransferase) domain 1"/>
    <property type="match status" value="1"/>
</dbReference>
<reference evidence="1" key="1">
    <citation type="journal article" date="2020" name="Stud. Mycol.">
        <title>101 Dothideomycetes genomes: a test case for predicting lifestyles and emergence of pathogens.</title>
        <authorList>
            <person name="Haridas S."/>
            <person name="Albert R."/>
            <person name="Binder M."/>
            <person name="Bloem J."/>
            <person name="Labutti K."/>
            <person name="Salamov A."/>
            <person name="Andreopoulos B."/>
            <person name="Baker S."/>
            <person name="Barry K."/>
            <person name="Bills G."/>
            <person name="Bluhm B."/>
            <person name="Cannon C."/>
            <person name="Castanera R."/>
            <person name="Culley D."/>
            <person name="Daum C."/>
            <person name="Ezra D."/>
            <person name="Gonzalez J."/>
            <person name="Henrissat B."/>
            <person name="Kuo A."/>
            <person name="Liang C."/>
            <person name="Lipzen A."/>
            <person name="Lutzoni F."/>
            <person name="Magnuson J."/>
            <person name="Mondo S."/>
            <person name="Nolan M."/>
            <person name="Ohm R."/>
            <person name="Pangilinan J."/>
            <person name="Park H.-J."/>
            <person name="Ramirez L."/>
            <person name="Alfaro M."/>
            <person name="Sun H."/>
            <person name="Tritt A."/>
            <person name="Yoshinaga Y."/>
            <person name="Zwiers L.-H."/>
            <person name="Turgeon B."/>
            <person name="Goodwin S."/>
            <person name="Spatafora J."/>
            <person name="Crous P."/>
            <person name="Grigoriev I."/>
        </authorList>
    </citation>
    <scope>NUCLEOTIDE SEQUENCE</scope>
    <source>
        <strain evidence="1">CBS 207.26</strain>
    </source>
</reference>
<dbReference type="EMBL" id="ML994690">
    <property type="protein sequence ID" value="KAF2177308.1"/>
    <property type="molecule type" value="Genomic_DNA"/>
</dbReference>
<name>A0A6A6DFT2_9PEZI</name>
<evidence type="ECO:0008006" key="3">
    <source>
        <dbReference type="Google" id="ProtNLM"/>
    </source>
</evidence>
<proteinExistence type="predicted"/>
<dbReference type="InterPro" id="IPR011009">
    <property type="entry name" value="Kinase-like_dom_sf"/>
</dbReference>
<accession>A0A6A6DFT2</accession>